<reference evidence="3" key="1">
    <citation type="journal article" date="2020" name="Nat. Commun.">
        <title>Genome sequence of the cluster root forming white lupin.</title>
        <authorList>
            <person name="Hufnagel B."/>
            <person name="Marques A."/>
            <person name="Soriano A."/>
            <person name="Marques L."/>
            <person name="Divol F."/>
            <person name="Doumas P."/>
            <person name="Sallet E."/>
            <person name="Mancinotti D."/>
            <person name="Carrere S."/>
            <person name="Marande W."/>
            <person name="Arribat S."/>
            <person name="Keller J."/>
            <person name="Huneau C."/>
            <person name="Blein T."/>
            <person name="Aime D."/>
            <person name="Laguerre M."/>
            <person name="Taylor J."/>
            <person name="Schubert V."/>
            <person name="Nelson M."/>
            <person name="Geu-Flores F."/>
            <person name="Crespi M."/>
            <person name="Gallardo-Guerrero K."/>
            <person name="Delaux P.-M."/>
            <person name="Salse J."/>
            <person name="Berges H."/>
            <person name="Guyot R."/>
            <person name="Gouzy J."/>
            <person name="Peret B."/>
        </authorList>
    </citation>
    <scope>NUCLEOTIDE SEQUENCE [LARGE SCALE GENOMIC DNA]</scope>
    <source>
        <strain evidence="3">cv. Amiga</strain>
    </source>
</reference>
<organism evidence="2 3">
    <name type="scientific">Lupinus albus</name>
    <name type="common">White lupine</name>
    <name type="synonym">Lupinus termis</name>
    <dbReference type="NCBI Taxonomy" id="3870"/>
    <lineage>
        <taxon>Eukaryota</taxon>
        <taxon>Viridiplantae</taxon>
        <taxon>Streptophyta</taxon>
        <taxon>Embryophyta</taxon>
        <taxon>Tracheophyta</taxon>
        <taxon>Spermatophyta</taxon>
        <taxon>Magnoliopsida</taxon>
        <taxon>eudicotyledons</taxon>
        <taxon>Gunneridae</taxon>
        <taxon>Pentapetalae</taxon>
        <taxon>rosids</taxon>
        <taxon>fabids</taxon>
        <taxon>Fabales</taxon>
        <taxon>Fabaceae</taxon>
        <taxon>Papilionoideae</taxon>
        <taxon>50 kb inversion clade</taxon>
        <taxon>genistoids sensu lato</taxon>
        <taxon>core genistoids</taxon>
        <taxon>Genisteae</taxon>
        <taxon>Lupinus</taxon>
    </lineage>
</organism>
<protein>
    <submittedName>
        <fullName evidence="2">Uncharacterized protein</fullName>
    </submittedName>
</protein>
<keyword evidence="3" id="KW-1185">Reference proteome</keyword>
<dbReference type="EMBL" id="WOCE01000003">
    <property type="protein sequence ID" value="KAE9617985.1"/>
    <property type="molecule type" value="Genomic_DNA"/>
</dbReference>
<accession>A0A6A4QT52</accession>
<evidence type="ECO:0000256" key="1">
    <source>
        <dbReference type="SAM" id="MobiDB-lite"/>
    </source>
</evidence>
<evidence type="ECO:0000313" key="3">
    <source>
        <dbReference type="Proteomes" id="UP000447434"/>
    </source>
</evidence>
<name>A0A6A4QT52_LUPAL</name>
<comment type="caution">
    <text evidence="2">The sequence shown here is derived from an EMBL/GenBank/DDBJ whole genome shotgun (WGS) entry which is preliminary data.</text>
</comment>
<dbReference type="AlphaFoldDB" id="A0A6A4QT52"/>
<proteinExistence type="predicted"/>
<sequence length="82" mass="9880">MLYLEYFRNNLSLQDEDNRVNEENGLVSGQSSKENRPTSSRIDFEVIQRNRLCVYQQILQSYEELKIHSKNLREEKEKILRC</sequence>
<evidence type="ECO:0000313" key="2">
    <source>
        <dbReference type="EMBL" id="KAE9617985.1"/>
    </source>
</evidence>
<gene>
    <name evidence="2" type="ORF">Lalb_Chr03g0041351</name>
</gene>
<feature type="region of interest" description="Disordered" evidence="1">
    <location>
        <begin position="18"/>
        <end position="40"/>
    </location>
</feature>
<feature type="compositionally biased region" description="Polar residues" evidence="1">
    <location>
        <begin position="27"/>
        <end position="40"/>
    </location>
</feature>
<dbReference type="Proteomes" id="UP000447434">
    <property type="component" value="Chromosome 3"/>
</dbReference>